<dbReference type="Proteomes" id="UP000078046">
    <property type="component" value="Unassembled WGS sequence"/>
</dbReference>
<keyword evidence="2" id="KW-1185">Reference proteome</keyword>
<evidence type="ECO:0000313" key="1">
    <source>
        <dbReference type="EMBL" id="OAF65685.1"/>
    </source>
</evidence>
<name>A0A177AUL3_9BILA</name>
<evidence type="ECO:0000313" key="2">
    <source>
        <dbReference type="Proteomes" id="UP000078046"/>
    </source>
</evidence>
<reference evidence="1 2" key="1">
    <citation type="submission" date="2016-04" db="EMBL/GenBank/DDBJ databases">
        <title>The genome of Intoshia linei affirms orthonectids as highly simplified spiralians.</title>
        <authorList>
            <person name="Mikhailov K.V."/>
            <person name="Slusarev G.S."/>
            <person name="Nikitin M.A."/>
            <person name="Logacheva M.D."/>
            <person name="Penin A."/>
            <person name="Aleoshin V."/>
            <person name="Panchin Y.V."/>
        </authorList>
    </citation>
    <scope>NUCLEOTIDE SEQUENCE [LARGE SCALE GENOMIC DNA]</scope>
    <source>
        <strain evidence="1">Intl2013</strain>
        <tissue evidence="1">Whole animal</tissue>
    </source>
</reference>
<dbReference type="AlphaFoldDB" id="A0A177AUL3"/>
<proteinExistence type="predicted"/>
<organism evidence="1 2">
    <name type="scientific">Intoshia linei</name>
    <dbReference type="NCBI Taxonomy" id="1819745"/>
    <lineage>
        <taxon>Eukaryota</taxon>
        <taxon>Metazoa</taxon>
        <taxon>Spiralia</taxon>
        <taxon>Lophotrochozoa</taxon>
        <taxon>Mesozoa</taxon>
        <taxon>Orthonectida</taxon>
        <taxon>Rhopaluridae</taxon>
        <taxon>Intoshia</taxon>
    </lineage>
</organism>
<protein>
    <submittedName>
        <fullName evidence="1">Uncharacterized protein</fullName>
    </submittedName>
</protein>
<accession>A0A177AUL3</accession>
<sequence length="107" mass="12627">MGAAQFFKLKSKKFFDIDKNVSMLFFKVNHFIIKQNIVKDIIRAALEKRKNYYDYGSRGKTTLDGIKEENDSYHIKNSRNFKDTSDKINKIDRLTLIEDISNNNKEN</sequence>
<comment type="caution">
    <text evidence="1">The sequence shown here is derived from an EMBL/GenBank/DDBJ whole genome shotgun (WGS) entry which is preliminary data.</text>
</comment>
<dbReference type="EMBL" id="LWCA01001188">
    <property type="protein sequence ID" value="OAF65685.1"/>
    <property type="molecule type" value="Genomic_DNA"/>
</dbReference>
<gene>
    <name evidence="1" type="ORF">A3Q56_06611</name>
</gene>